<accession>A0ABZ2KBH3</accession>
<evidence type="ECO:0000256" key="5">
    <source>
        <dbReference type="ARBA" id="ARBA00023163"/>
    </source>
</evidence>
<dbReference type="PANTHER" id="PTHR43133:SF51">
    <property type="entry name" value="RNA POLYMERASE SIGMA FACTOR"/>
    <property type="match status" value="1"/>
</dbReference>
<dbReference type="PANTHER" id="PTHR43133">
    <property type="entry name" value="RNA POLYMERASE ECF-TYPE SIGMA FACTO"/>
    <property type="match status" value="1"/>
</dbReference>
<keyword evidence="2 6" id="KW-0805">Transcription regulation</keyword>
<dbReference type="EMBL" id="CP089982">
    <property type="protein sequence ID" value="WXA95984.1"/>
    <property type="molecule type" value="Genomic_DNA"/>
</dbReference>
<dbReference type="InterPro" id="IPR036388">
    <property type="entry name" value="WH-like_DNA-bd_sf"/>
</dbReference>
<feature type="domain" description="RNA polymerase sigma-70 region 2" evidence="7">
    <location>
        <begin position="24"/>
        <end position="90"/>
    </location>
</feature>
<keyword evidence="10" id="KW-1185">Reference proteome</keyword>
<dbReference type="Pfam" id="PF08281">
    <property type="entry name" value="Sigma70_r4_2"/>
    <property type="match status" value="1"/>
</dbReference>
<dbReference type="NCBIfam" id="TIGR02937">
    <property type="entry name" value="sigma70-ECF"/>
    <property type="match status" value="1"/>
</dbReference>
<evidence type="ECO:0000259" key="7">
    <source>
        <dbReference type="Pfam" id="PF04542"/>
    </source>
</evidence>
<dbReference type="Proteomes" id="UP001379533">
    <property type="component" value="Chromosome"/>
</dbReference>
<dbReference type="InterPro" id="IPR039425">
    <property type="entry name" value="RNA_pol_sigma-70-like"/>
</dbReference>
<evidence type="ECO:0000256" key="1">
    <source>
        <dbReference type="ARBA" id="ARBA00010641"/>
    </source>
</evidence>
<dbReference type="Gene3D" id="1.10.10.10">
    <property type="entry name" value="Winged helix-like DNA-binding domain superfamily/Winged helix DNA-binding domain"/>
    <property type="match status" value="1"/>
</dbReference>
<dbReference type="Pfam" id="PF04542">
    <property type="entry name" value="Sigma70_r2"/>
    <property type="match status" value="1"/>
</dbReference>
<dbReference type="InterPro" id="IPR007627">
    <property type="entry name" value="RNA_pol_sigma70_r2"/>
</dbReference>
<reference evidence="9 10" key="1">
    <citation type="submission" date="2021-12" db="EMBL/GenBank/DDBJ databases">
        <title>Discovery of the Pendulisporaceae a myxobacterial family with distinct sporulation behavior and unique specialized metabolism.</title>
        <authorList>
            <person name="Garcia R."/>
            <person name="Popoff A."/>
            <person name="Bader C.D."/>
            <person name="Loehr J."/>
            <person name="Walesch S."/>
            <person name="Walt C."/>
            <person name="Boldt J."/>
            <person name="Bunk B."/>
            <person name="Haeckl F.J.F.P.J."/>
            <person name="Gunesch A.P."/>
            <person name="Birkelbach J."/>
            <person name="Nuebel U."/>
            <person name="Pietschmann T."/>
            <person name="Bach T."/>
            <person name="Mueller R."/>
        </authorList>
    </citation>
    <scope>NUCLEOTIDE SEQUENCE [LARGE SCALE GENOMIC DNA]</scope>
    <source>
        <strain evidence="9 10">MSr12523</strain>
    </source>
</reference>
<dbReference type="InterPro" id="IPR000838">
    <property type="entry name" value="RNA_pol_sigma70_ECF_CS"/>
</dbReference>
<evidence type="ECO:0000313" key="10">
    <source>
        <dbReference type="Proteomes" id="UP001379533"/>
    </source>
</evidence>
<protein>
    <recommendedName>
        <fullName evidence="6">RNA polymerase sigma factor</fullName>
    </recommendedName>
</protein>
<feature type="domain" description="RNA polymerase sigma factor 70 region 4 type 2" evidence="8">
    <location>
        <begin position="135"/>
        <end position="181"/>
    </location>
</feature>
<dbReference type="InterPro" id="IPR014284">
    <property type="entry name" value="RNA_pol_sigma-70_dom"/>
</dbReference>
<evidence type="ECO:0000256" key="6">
    <source>
        <dbReference type="RuleBase" id="RU000716"/>
    </source>
</evidence>
<organism evidence="9 10">
    <name type="scientific">Pendulispora brunnea</name>
    <dbReference type="NCBI Taxonomy" id="2905690"/>
    <lineage>
        <taxon>Bacteria</taxon>
        <taxon>Pseudomonadati</taxon>
        <taxon>Myxococcota</taxon>
        <taxon>Myxococcia</taxon>
        <taxon>Myxococcales</taxon>
        <taxon>Sorangiineae</taxon>
        <taxon>Pendulisporaceae</taxon>
        <taxon>Pendulispora</taxon>
    </lineage>
</organism>
<comment type="similarity">
    <text evidence="1 6">Belongs to the sigma-70 factor family. ECF subfamily.</text>
</comment>
<dbReference type="InterPro" id="IPR013324">
    <property type="entry name" value="RNA_pol_sigma_r3/r4-like"/>
</dbReference>
<gene>
    <name evidence="9" type="ORF">LZC95_03915</name>
</gene>
<dbReference type="Gene3D" id="1.10.1740.10">
    <property type="match status" value="1"/>
</dbReference>
<keyword evidence="5 6" id="KW-0804">Transcription</keyword>
<evidence type="ECO:0000259" key="8">
    <source>
        <dbReference type="Pfam" id="PF08281"/>
    </source>
</evidence>
<proteinExistence type="inferred from homology"/>
<evidence type="ECO:0000313" key="9">
    <source>
        <dbReference type="EMBL" id="WXA95984.1"/>
    </source>
</evidence>
<dbReference type="RefSeq" id="WP_394846596.1">
    <property type="nucleotide sequence ID" value="NZ_CP089982.1"/>
</dbReference>
<dbReference type="PROSITE" id="PS01063">
    <property type="entry name" value="SIGMA70_ECF"/>
    <property type="match status" value="1"/>
</dbReference>
<evidence type="ECO:0000256" key="3">
    <source>
        <dbReference type="ARBA" id="ARBA00023082"/>
    </source>
</evidence>
<dbReference type="InterPro" id="IPR013325">
    <property type="entry name" value="RNA_pol_sigma_r2"/>
</dbReference>
<keyword evidence="4 6" id="KW-0238">DNA-binding</keyword>
<sequence>MAKPSDRDLVERARQGDVAAFGQLVRRHQPRIHRLAVHMLREDSEAEDVAQETFVRAFHALSRFDGRSEPYTWFYRIAVNLSLNALRSRRTSRVSGDSMDPRLEGVMTERRPSAMADPPGDASRKELYTALCEGIDTLSDTLRTTLILVCIDGRSHEDAAKILGAPEGTIAWRVHEARRKLREFMSARGFDLEGEVA</sequence>
<dbReference type="InterPro" id="IPR013249">
    <property type="entry name" value="RNA_pol_sigma70_r4_t2"/>
</dbReference>
<name>A0ABZ2KBH3_9BACT</name>
<dbReference type="SUPFAM" id="SSF88659">
    <property type="entry name" value="Sigma3 and sigma4 domains of RNA polymerase sigma factors"/>
    <property type="match status" value="1"/>
</dbReference>
<evidence type="ECO:0000256" key="2">
    <source>
        <dbReference type="ARBA" id="ARBA00023015"/>
    </source>
</evidence>
<dbReference type="SUPFAM" id="SSF88946">
    <property type="entry name" value="Sigma2 domain of RNA polymerase sigma factors"/>
    <property type="match status" value="1"/>
</dbReference>
<evidence type="ECO:0000256" key="4">
    <source>
        <dbReference type="ARBA" id="ARBA00023125"/>
    </source>
</evidence>
<keyword evidence="3 6" id="KW-0731">Sigma factor</keyword>